<comment type="subunit">
    <text evidence="4">The basal body constitutes a major portion of the flagellar organelle and consists of five rings (E,L,P,S, and M) mounted on a central rod. The rod consists of about 26 subunits of FlgG in the distal portion, and FlgB, FlgC and FlgF are thought to build up the proximal portion of the rod with about 6 subunits each.</text>
</comment>
<dbReference type="InterPro" id="IPR020013">
    <property type="entry name" value="Flagellar_FlgE/F/G"/>
</dbReference>
<dbReference type="EMBL" id="BPQQ01000037">
    <property type="protein sequence ID" value="GJE01382.1"/>
    <property type="molecule type" value="Genomic_DNA"/>
</dbReference>
<name>A0ABQ4SE61_9HYPH</name>
<keyword evidence="8" id="KW-0969">Cilium</keyword>
<dbReference type="Pfam" id="PF22692">
    <property type="entry name" value="LlgE_F_G_D1"/>
    <property type="match status" value="1"/>
</dbReference>
<keyword evidence="3 4" id="KW-0975">Bacterial flagellum</keyword>
<evidence type="ECO:0000256" key="3">
    <source>
        <dbReference type="ARBA" id="ARBA00023143"/>
    </source>
</evidence>
<proteinExistence type="inferred from homology"/>
<feature type="domain" description="Flagellar hook protein FlgE/F/G-like D1" evidence="7">
    <location>
        <begin position="80"/>
        <end position="145"/>
    </location>
</feature>
<keyword evidence="8" id="KW-0966">Cell projection</keyword>
<dbReference type="InterPro" id="IPR012836">
    <property type="entry name" value="FlgF"/>
</dbReference>
<evidence type="ECO:0000256" key="4">
    <source>
        <dbReference type="RuleBase" id="RU362116"/>
    </source>
</evidence>
<keyword evidence="9" id="KW-1185">Reference proteome</keyword>
<reference evidence="8" key="2">
    <citation type="submission" date="2021-08" db="EMBL/GenBank/DDBJ databases">
        <authorList>
            <person name="Tani A."/>
            <person name="Ola A."/>
            <person name="Ogura Y."/>
            <person name="Katsura K."/>
            <person name="Hayashi T."/>
        </authorList>
    </citation>
    <scope>NUCLEOTIDE SEQUENCE</scope>
    <source>
        <strain evidence="8">DSM 17168</strain>
    </source>
</reference>
<dbReference type="SUPFAM" id="SSF117143">
    <property type="entry name" value="Flagellar hook protein flgE"/>
    <property type="match status" value="1"/>
</dbReference>
<evidence type="ECO:0000256" key="2">
    <source>
        <dbReference type="ARBA" id="ARBA00009677"/>
    </source>
</evidence>
<dbReference type="Proteomes" id="UP001055153">
    <property type="component" value="Unassembled WGS sequence"/>
</dbReference>
<dbReference type="InterPro" id="IPR037925">
    <property type="entry name" value="FlgE/F/G-like"/>
</dbReference>
<dbReference type="NCBIfam" id="NF009282">
    <property type="entry name" value="PRK12642.1"/>
    <property type="match status" value="1"/>
</dbReference>
<evidence type="ECO:0000259" key="5">
    <source>
        <dbReference type="Pfam" id="PF00460"/>
    </source>
</evidence>
<evidence type="ECO:0000256" key="1">
    <source>
        <dbReference type="ARBA" id="ARBA00004117"/>
    </source>
</evidence>
<dbReference type="NCBIfam" id="TIGR03506">
    <property type="entry name" value="FlgEFG_subfam"/>
    <property type="match status" value="1"/>
</dbReference>
<comment type="caution">
    <text evidence="8">The sequence shown here is derived from an EMBL/GenBank/DDBJ whole genome shotgun (WGS) entry which is preliminary data.</text>
</comment>
<dbReference type="NCBIfam" id="TIGR02490">
    <property type="entry name" value="flgF"/>
    <property type="match status" value="1"/>
</dbReference>
<comment type="subcellular location">
    <subcellularLocation>
        <location evidence="1 4">Bacterial flagellum basal body</location>
    </subcellularLocation>
</comment>
<dbReference type="InterPro" id="IPR053967">
    <property type="entry name" value="LlgE_F_G-like_D1"/>
</dbReference>
<evidence type="ECO:0000259" key="7">
    <source>
        <dbReference type="Pfam" id="PF22692"/>
    </source>
</evidence>
<dbReference type="InterPro" id="IPR001444">
    <property type="entry name" value="Flag_bb_rod_N"/>
</dbReference>
<dbReference type="Pfam" id="PF06429">
    <property type="entry name" value="Flg_bbr_C"/>
    <property type="match status" value="1"/>
</dbReference>
<evidence type="ECO:0000259" key="6">
    <source>
        <dbReference type="Pfam" id="PF06429"/>
    </source>
</evidence>
<gene>
    <name evidence="8" type="primary">flgG_5</name>
    <name evidence="8" type="ORF">GMJLKIPL_3312</name>
</gene>
<dbReference type="PANTHER" id="PTHR30435">
    <property type="entry name" value="FLAGELLAR PROTEIN"/>
    <property type="match status" value="1"/>
</dbReference>
<dbReference type="InterPro" id="IPR010930">
    <property type="entry name" value="Flg_bb/hook_C_dom"/>
</dbReference>
<feature type="domain" description="Flagellar basal-body/hook protein C-terminal" evidence="6">
    <location>
        <begin position="192"/>
        <end position="235"/>
    </location>
</feature>
<evidence type="ECO:0000313" key="9">
    <source>
        <dbReference type="Proteomes" id="UP001055153"/>
    </source>
</evidence>
<sequence length="241" mass="24869">MQTGLYVALSAQIALEKRLTTVAHNVANAATAGFRAEETKFEQVLANAKTGPVAFATTGESYISRRAGPTIRTDAPLDVAVQGEAWLSVQGPKGPLYTRDGRMTMDANGRLRSVAGLPILDPGGSPILLDPQAGPPVIGRDGSIQQNGNQVGAVGLFTIDAASSLTRAASGAVASSLPGRPVQDFTRLGVIQGHIEGANVNPVLELTKLIGIQRAFDNAAATVTESESSLQNAIRSLGSAS</sequence>
<evidence type="ECO:0000313" key="8">
    <source>
        <dbReference type="EMBL" id="GJE01382.1"/>
    </source>
</evidence>
<dbReference type="Pfam" id="PF00460">
    <property type="entry name" value="Flg_bb_rod"/>
    <property type="match status" value="1"/>
</dbReference>
<comment type="similarity">
    <text evidence="2 4">Belongs to the flagella basal body rod proteins family.</text>
</comment>
<feature type="domain" description="Flagellar basal body rod protein N-terminal" evidence="5">
    <location>
        <begin position="5"/>
        <end position="35"/>
    </location>
</feature>
<dbReference type="PANTHER" id="PTHR30435:SF19">
    <property type="entry name" value="FLAGELLAR BASAL-BODY ROD PROTEIN FLGG"/>
    <property type="match status" value="1"/>
</dbReference>
<dbReference type="RefSeq" id="WP_238236269.1">
    <property type="nucleotide sequence ID" value="NZ_BPQQ01000037.1"/>
</dbReference>
<accession>A0ABQ4SE61</accession>
<keyword evidence="8" id="KW-0282">Flagellum</keyword>
<reference evidence="8" key="1">
    <citation type="journal article" date="2021" name="Front. Microbiol.">
        <title>Comprehensive Comparative Genomics and Phenotyping of Methylobacterium Species.</title>
        <authorList>
            <person name="Alessa O."/>
            <person name="Ogura Y."/>
            <person name="Fujitani Y."/>
            <person name="Takami H."/>
            <person name="Hayashi T."/>
            <person name="Sahin N."/>
            <person name="Tani A."/>
        </authorList>
    </citation>
    <scope>NUCLEOTIDE SEQUENCE</scope>
    <source>
        <strain evidence="8">DSM 17168</strain>
    </source>
</reference>
<protein>
    <recommendedName>
        <fullName evidence="4">Flagellar basal-body rod protein FlgF</fullName>
    </recommendedName>
</protein>
<organism evidence="8 9">
    <name type="scientific">Methylobacterium isbiliense</name>
    <dbReference type="NCBI Taxonomy" id="315478"/>
    <lineage>
        <taxon>Bacteria</taxon>
        <taxon>Pseudomonadati</taxon>
        <taxon>Pseudomonadota</taxon>
        <taxon>Alphaproteobacteria</taxon>
        <taxon>Hyphomicrobiales</taxon>
        <taxon>Methylobacteriaceae</taxon>
        <taxon>Methylobacterium</taxon>
    </lineage>
</organism>